<proteinExistence type="inferred from homology"/>
<organism evidence="5 6">
    <name type="scientific">Cyclobacterium xiamenense</name>
    <dbReference type="NCBI Taxonomy" id="1297121"/>
    <lineage>
        <taxon>Bacteria</taxon>
        <taxon>Pseudomonadati</taxon>
        <taxon>Bacteroidota</taxon>
        <taxon>Cytophagia</taxon>
        <taxon>Cytophagales</taxon>
        <taxon>Cyclobacteriaceae</taxon>
        <taxon>Cyclobacterium</taxon>
    </lineage>
</organism>
<comment type="similarity">
    <text evidence="4">Belongs to the Maf family.</text>
</comment>
<comment type="subcellular location">
    <subcellularLocation>
        <location evidence="4">Cytoplasm</location>
    </subcellularLocation>
</comment>
<dbReference type="EMBL" id="FNZH01000001">
    <property type="protein sequence ID" value="SEI91513.1"/>
    <property type="molecule type" value="Genomic_DNA"/>
</dbReference>
<dbReference type="InterPro" id="IPR003697">
    <property type="entry name" value="Maf-like"/>
</dbReference>
<dbReference type="STRING" id="1416801.SAMN05192553_101828"/>
<accession>A0A1H6UGI6</accession>
<dbReference type="PANTHER" id="PTHR43213">
    <property type="entry name" value="BIFUNCTIONAL DTTP/UTP PYROPHOSPHATASE/METHYLTRANSFERASE PROTEIN-RELATED"/>
    <property type="match status" value="1"/>
</dbReference>
<comment type="catalytic activity">
    <reaction evidence="4">
        <text>a 2'-deoxyribonucleoside 5'-triphosphate + H2O = a 2'-deoxyribonucleoside 5'-phosphate + diphosphate + H(+)</text>
        <dbReference type="Rhea" id="RHEA:44644"/>
        <dbReference type="ChEBI" id="CHEBI:15377"/>
        <dbReference type="ChEBI" id="CHEBI:15378"/>
        <dbReference type="ChEBI" id="CHEBI:33019"/>
        <dbReference type="ChEBI" id="CHEBI:61560"/>
        <dbReference type="ChEBI" id="CHEBI:65317"/>
        <dbReference type="EC" id="3.6.1.9"/>
    </reaction>
</comment>
<dbReference type="GO" id="GO:0009117">
    <property type="term" value="P:nucleotide metabolic process"/>
    <property type="evidence" value="ECO:0007669"/>
    <property type="project" value="UniProtKB-KW"/>
</dbReference>
<dbReference type="InterPro" id="IPR029001">
    <property type="entry name" value="ITPase-like_fam"/>
</dbReference>
<dbReference type="AlphaFoldDB" id="A0A1H6UGI6"/>
<comment type="catalytic activity">
    <reaction evidence="4">
        <text>a ribonucleoside 5'-triphosphate + H2O = a ribonucleoside 5'-phosphate + diphosphate + H(+)</text>
        <dbReference type="Rhea" id="RHEA:23996"/>
        <dbReference type="ChEBI" id="CHEBI:15377"/>
        <dbReference type="ChEBI" id="CHEBI:15378"/>
        <dbReference type="ChEBI" id="CHEBI:33019"/>
        <dbReference type="ChEBI" id="CHEBI:58043"/>
        <dbReference type="ChEBI" id="CHEBI:61557"/>
        <dbReference type="EC" id="3.6.1.9"/>
    </reaction>
</comment>
<dbReference type="SUPFAM" id="SSF52972">
    <property type="entry name" value="ITPase-like"/>
    <property type="match status" value="1"/>
</dbReference>
<evidence type="ECO:0000313" key="5">
    <source>
        <dbReference type="EMBL" id="SEI91513.1"/>
    </source>
</evidence>
<keyword evidence="6" id="KW-1185">Reference proteome</keyword>
<sequence length="163" mass="18481">MDTDESFPESLDKNKVATYLAEKKAEAFLPYLYDEEVLITADTVVVSGDRLLNKPATEKEAREMLQVLQGKSHQVITGVCIRDLQHNILISDSTEVTFSALDDQEINYYIKTFQPFDKAGAYGIQEWIGLIGITAIQGSYYTVMGLPVHRVYQVIKSTYDLRY</sequence>
<feature type="active site" description="Proton acceptor" evidence="4">
    <location>
        <position position="42"/>
    </location>
</feature>
<evidence type="ECO:0000256" key="4">
    <source>
        <dbReference type="HAMAP-Rule" id="MF_00528"/>
    </source>
</evidence>
<dbReference type="Proteomes" id="UP000199403">
    <property type="component" value="Unassembled WGS sequence"/>
</dbReference>
<dbReference type="Pfam" id="PF02545">
    <property type="entry name" value="Maf"/>
    <property type="match status" value="1"/>
</dbReference>
<reference evidence="6" key="1">
    <citation type="submission" date="2016-10" db="EMBL/GenBank/DDBJ databases">
        <authorList>
            <person name="Varghese N."/>
            <person name="Submissions S."/>
        </authorList>
    </citation>
    <scope>NUCLEOTIDE SEQUENCE [LARGE SCALE GENOMIC DNA]</scope>
    <source>
        <strain evidence="6">IBRC-M 10761</strain>
    </source>
</reference>
<evidence type="ECO:0000313" key="6">
    <source>
        <dbReference type="Proteomes" id="UP000199403"/>
    </source>
</evidence>
<name>A0A1H6UGI6_9BACT</name>
<dbReference type="CDD" id="cd00555">
    <property type="entry name" value="Maf"/>
    <property type="match status" value="1"/>
</dbReference>
<protein>
    <recommendedName>
        <fullName evidence="4">Nucleoside triphosphate pyrophosphatase</fullName>
        <ecNumber evidence="4">3.6.1.9</ecNumber>
    </recommendedName>
    <alternativeName>
        <fullName evidence="4">Nucleotide pyrophosphatase</fullName>
        <shortName evidence="4">Nucleotide PPase</shortName>
    </alternativeName>
</protein>
<keyword evidence="4" id="KW-0963">Cytoplasm</keyword>
<dbReference type="PANTHER" id="PTHR43213:SF5">
    <property type="entry name" value="BIFUNCTIONAL DTTP_UTP PYROPHOSPHATASE_METHYLTRANSFERASE PROTEIN-RELATED"/>
    <property type="match status" value="1"/>
</dbReference>
<dbReference type="PIRSF" id="PIRSF006305">
    <property type="entry name" value="Maf"/>
    <property type="match status" value="1"/>
</dbReference>
<dbReference type="GO" id="GO:0047429">
    <property type="term" value="F:nucleoside triphosphate diphosphatase activity"/>
    <property type="evidence" value="ECO:0007669"/>
    <property type="project" value="UniProtKB-EC"/>
</dbReference>
<comment type="cofactor">
    <cofactor evidence="1 4">
        <name>a divalent metal cation</name>
        <dbReference type="ChEBI" id="CHEBI:60240"/>
    </cofactor>
</comment>
<evidence type="ECO:0000256" key="2">
    <source>
        <dbReference type="ARBA" id="ARBA00022801"/>
    </source>
</evidence>
<dbReference type="HAMAP" id="MF_00528">
    <property type="entry name" value="Maf"/>
    <property type="match status" value="1"/>
</dbReference>
<dbReference type="EC" id="3.6.1.9" evidence="4"/>
<keyword evidence="2 4" id="KW-0378">Hydrolase</keyword>
<comment type="function">
    <text evidence="4">Nucleoside triphosphate pyrophosphatase. May have a dual role in cell division arrest and in preventing the incorporation of modified nucleotides into cellular nucleic acids.</text>
</comment>
<dbReference type="Gene3D" id="3.90.950.10">
    <property type="match status" value="1"/>
</dbReference>
<evidence type="ECO:0000256" key="3">
    <source>
        <dbReference type="ARBA" id="ARBA00023080"/>
    </source>
</evidence>
<comment type="caution">
    <text evidence="4">Lacks conserved residue(s) required for the propagation of feature annotation.</text>
</comment>
<dbReference type="GO" id="GO:0005737">
    <property type="term" value="C:cytoplasm"/>
    <property type="evidence" value="ECO:0007669"/>
    <property type="project" value="UniProtKB-SubCell"/>
</dbReference>
<gene>
    <name evidence="5" type="ORF">SAMN05192553_101828</name>
</gene>
<evidence type="ECO:0000256" key="1">
    <source>
        <dbReference type="ARBA" id="ARBA00001968"/>
    </source>
</evidence>
<keyword evidence="3 4" id="KW-0546">Nucleotide metabolism</keyword>